<evidence type="ECO:0000256" key="1">
    <source>
        <dbReference type="SAM" id="Phobius"/>
    </source>
</evidence>
<dbReference type="OrthoDB" id="2357232at2"/>
<name>A0A2A2I9R5_9BACI</name>
<evidence type="ECO:0000313" key="4">
    <source>
        <dbReference type="Proteomes" id="UP000218887"/>
    </source>
</evidence>
<organism evidence="3 4">
    <name type="scientific">Virgibacillus profundi</name>
    <dbReference type="NCBI Taxonomy" id="2024555"/>
    <lineage>
        <taxon>Bacteria</taxon>
        <taxon>Bacillati</taxon>
        <taxon>Bacillota</taxon>
        <taxon>Bacilli</taxon>
        <taxon>Bacillales</taxon>
        <taxon>Bacillaceae</taxon>
        <taxon>Virgibacillus</taxon>
    </lineage>
</organism>
<proteinExistence type="predicted"/>
<gene>
    <name evidence="3" type="ORF">CIL05_18605</name>
</gene>
<feature type="domain" description="DUF4064" evidence="2">
    <location>
        <begin position="2"/>
        <end position="112"/>
    </location>
</feature>
<keyword evidence="4" id="KW-1185">Reference proteome</keyword>
<dbReference type="AlphaFoldDB" id="A0A2A2I9R5"/>
<feature type="transmembrane region" description="Helical" evidence="1">
    <location>
        <begin position="101"/>
        <end position="130"/>
    </location>
</feature>
<keyword evidence="1" id="KW-1133">Transmembrane helix</keyword>
<dbReference type="EMBL" id="NPOA01000015">
    <property type="protein sequence ID" value="PAV28118.1"/>
    <property type="molecule type" value="Genomic_DNA"/>
</dbReference>
<dbReference type="InterPro" id="IPR025273">
    <property type="entry name" value="DUF4064"/>
</dbReference>
<keyword evidence="1" id="KW-0812">Transmembrane</keyword>
<evidence type="ECO:0000259" key="2">
    <source>
        <dbReference type="Pfam" id="PF13273"/>
    </source>
</evidence>
<feature type="transmembrane region" description="Helical" evidence="1">
    <location>
        <begin position="67"/>
        <end position="89"/>
    </location>
</feature>
<accession>A0A2A2I9R5</accession>
<dbReference type="RefSeq" id="WP_095657046.1">
    <property type="nucleotide sequence ID" value="NZ_NPOA01000015.1"/>
</dbReference>
<sequence length="143" mass="15462">MKRTGEVILGIVGAIVFTFLAFIGVAMIWLHNNEGLVQDILNEGTTEEFPEIAMMDLNEFVNYMGEFGWQIAIASVIAIVLGIVAMVLLRGNKKPKAAGIIFIVAIVVVAFTNIGLAVMGGIFYLIAAILCFARKQPTVSDEV</sequence>
<comment type="caution">
    <text evidence="3">The sequence shown here is derived from an EMBL/GenBank/DDBJ whole genome shotgun (WGS) entry which is preliminary data.</text>
</comment>
<keyword evidence="1" id="KW-0472">Membrane</keyword>
<feature type="transmembrane region" description="Helical" evidence="1">
    <location>
        <begin position="7"/>
        <end position="30"/>
    </location>
</feature>
<evidence type="ECO:0000313" key="3">
    <source>
        <dbReference type="EMBL" id="PAV28118.1"/>
    </source>
</evidence>
<reference evidence="3 4" key="1">
    <citation type="submission" date="2017-08" db="EMBL/GenBank/DDBJ databases">
        <title>Virgibacillus indicus sp. nov. and Virgibacillus profoundi sp. nov, two moderately halophilic bacteria isolated from marine sediment by using the Microfluidic Streak Plate.</title>
        <authorList>
            <person name="Xu B."/>
            <person name="Hu B."/>
            <person name="Wang J."/>
            <person name="Zhu Y."/>
            <person name="Huang L."/>
            <person name="Du W."/>
            <person name="Huang Y."/>
        </authorList>
    </citation>
    <scope>NUCLEOTIDE SEQUENCE [LARGE SCALE GENOMIC DNA]</scope>
    <source>
        <strain evidence="3 4">IO3-P3-H5</strain>
    </source>
</reference>
<protein>
    <recommendedName>
        <fullName evidence="2">DUF4064 domain-containing protein</fullName>
    </recommendedName>
</protein>
<dbReference type="Proteomes" id="UP000218887">
    <property type="component" value="Unassembled WGS sequence"/>
</dbReference>
<dbReference type="Pfam" id="PF13273">
    <property type="entry name" value="DUF4064"/>
    <property type="match status" value="1"/>
</dbReference>